<evidence type="ECO:0000256" key="2">
    <source>
        <dbReference type="SAM" id="Phobius"/>
    </source>
</evidence>
<reference evidence="3 4" key="1">
    <citation type="submission" date="2020-05" db="EMBL/GenBank/DDBJ databases">
        <title>Ramlibacter rhizophilus sp. nov., isolated from rhizosphere soil of national flower Mugunghwa from South Korea.</title>
        <authorList>
            <person name="Zheng-Fei Y."/>
            <person name="Huan T."/>
        </authorList>
    </citation>
    <scope>NUCLEOTIDE SEQUENCE [LARGE SCALE GENOMIC DNA]</scope>
    <source>
        <strain evidence="3 4">H242</strain>
    </source>
</reference>
<evidence type="ECO:0008006" key="5">
    <source>
        <dbReference type="Google" id="ProtNLM"/>
    </source>
</evidence>
<feature type="transmembrane region" description="Helical" evidence="2">
    <location>
        <begin position="78"/>
        <end position="96"/>
    </location>
</feature>
<evidence type="ECO:0000313" key="4">
    <source>
        <dbReference type="Proteomes" id="UP000500826"/>
    </source>
</evidence>
<dbReference type="Proteomes" id="UP000500826">
    <property type="component" value="Chromosome"/>
</dbReference>
<keyword evidence="2" id="KW-1133">Transmembrane helix</keyword>
<sequence length="97" mass="10381">MNTETSQNPFPTSADQSQGTSGGNGLNGDVNRVRKVAQTLHEAVDTLEQKLGSSSERVMGMTDEYGNMARDQVRANPLAALGVAFLTGYVFAKIFGR</sequence>
<proteinExistence type="predicted"/>
<gene>
    <name evidence="3" type="ORF">HK414_08735</name>
</gene>
<accession>A0ABX6P3R2</accession>
<keyword evidence="4" id="KW-1185">Reference proteome</keyword>
<protein>
    <recommendedName>
        <fullName evidence="5">DUF883 domain-containing protein</fullName>
    </recommendedName>
</protein>
<dbReference type="EMBL" id="CP053418">
    <property type="protein sequence ID" value="QJW83993.1"/>
    <property type="molecule type" value="Genomic_DNA"/>
</dbReference>
<evidence type="ECO:0000256" key="1">
    <source>
        <dbReference type="SAM" id="MobiDB-lite"/>
    </source>
</evidence>
<feature type="region of interest" description="Disordered" evidence="1">
    <location>
        <begin position="1"/>
        <end position="30"/>
    </location>
</feature>
<feature type="compositionally biased region" description="Polar residues" evidence="1">
    <location>
        <begin position="1"/>
        <end position="19"/>
    </location>
</feature>
<keyword evidence="2" id="KW-0812">Transmembrane</keyword>
<keyword evidence="2" id="KW-0472">Membrane</keyword>
<name>A0ABX6P3R2_9BURK</name>
<organism evidence="3 4">
    <name type="scientific">Ramlibacter terrae</name>
    <dbReference type="NCBI Taxonomy" id="2732511"/>
    <lineage>
        <taxon>Bacteria</taxon>
        <taxon>Pseudomonadati</taxon>
        <taxon>Pseudomonadota</taxon>
        <taxon>Betaproteobacteria</taxon>
        <taxon>Burkholderiales</taxon>
        <taxon>Comamonadaceae</taxon>
        <taxon>Ramlibacter</taxon>
    </lineage>
</organism>
<evidence type="ECO:0000313" key="3">
    <source>
        <dbReference type="EMBL" id="QJW83993.1"/>
    </source>
</evidence>